<accession>A0A7X6CZQ9</accession>
<dbReference type="InterPro" id="IPR030678">
    <property type="entry name" value="Peptide/Ni-bd"/>
</dbReference>
<dbReference type="Gene3D" id="3.10.105.10">
    <property type="entry name" value="Dipeptide-binding Protein, Domain 3"/>
    <property type="match status" value="1"/>
</dbReference>
<dbReference type="AlphaFoldDB" id="A0A7X6CZQ9"/>
<proteinExistence type="predicted"/>
<dbReference type="GO" id="GO:0043190">
    <property type="term" value="C:ATP-binding cassette (ABC) transporter complex"/>
    <property type="evidence" value="ECO:0007669"/>
    <property type="project" value="InterPro"/>
</dbReference>
<dbReference type="Gene3D" id="3.40.190.10">
    <property type="entry name" value="Periplasmic binding protein-like II"/>
    <property type="match status" value="1"/>
</dbReference>
<dbReference type="GO" id="GO:1904680">
    <property type="term" value="F:peptide transmembrane transporter activity"/>
    <property type="evidence" value="ECO:0007669"/>
    <property type="project" value="TreeGrafter"/>
</dbReference>
<evidence type="ECO:0000259" key="2">
    <source>
        <dbReference type="Pfam" id="PF00496"/>
    </source>
</evidence>
<dbReference type="SUPFAM" id="SSF53850">
    <property type="entry name" value="Periplasmic binding protein-like II"/>
    <property type="match status" value="1"/>
</dbReference>
<comment type="caution">
    <text evidence="3">The sequence shown here is derived from an EMBL/GenBank/DDBJ whole genome shotgun (WGS) entry which is preliminary data.</text>
</comment>
<feature type="domain" description="Solute-binding protein family 5" evidence="2">
    <location>
        <begin position="141"/>
        <end position="463"/>
    </location>
</feature>
<feature type="compositionally biased region" description="Low complexity" evidence="1">
    <location>
        <begin position="15"/>
        <end position="43"/>
    </location>
</feature>
<sequence length="553" mass="58829">MANRPVTAVASPRYPSARGRPGAASPPGVRAPSASSPRSPYRPQQQGTTVSELSRRGFLGIGAVAAVGLSGLLAACSAKPDAPAGSSAATTLRAAFAGGGSAETLNYFVGPTALDFVRARLVHAPLGAIDPAQPDGVSLGALESIEVDDDLTSYTLRLRDDISFSDGSPVTSDDLLYSLRAPDALQGLPFTRLVGRGFDLAAAETTDARTLRLPTVTPIADGRLLLCQSMLVIKDGTTEFTPATPSCGPYLIEGFEPGRQTVLRRNPDWFGEENGPDEIHLLSVNDAEARVNALRSDGADFVSGVSPYSAQLLAEENGFTVSAGEAPYLSNLRFEMNLEHEPFRDERVRRAFRLAVDRQAIVDTVYFGRAAIGNDVPAIGFPSYDSSLEQRSHDPDEARRLLRAAGHDGMSVELTAGPELPGMVETATLVVENLREIGVRATLVELPAGQLYADYEAYQQLPFAAGYNPPAPFEANHTPGALPEVDTLVATARSAPDAAQRTDASHRAQRLLWEQGNQIIPVFVPTVDAHTDRLSGVRHLQFPDLSAARLASA</sequence>
<evidence type="ECO:0000313" key="3">
    <source>
        <dbReference type="EMBL" id="NJQ05537.1"/>
    </source>
</evidence>
<evidence type="ECO:0000256" key="1">
    <source>
        <dbReference type="SAM" id="MobiDB-lite"/>
    </source>
</evidence>
<dbReference type="Proteomes" id="UP000578686">
    <property type="component" value="Unassembled WGS sequence"/>
</dbReference>
<dbReference type="GO" id="GO:0042597">
    <property type="term" value="C:periplasmic space"/>
    <property type="evidence" value="ECO:0007669"/>
    <property type="project" value="UniProtKB-ARBA"/>
</dbReference>
<feature type="region of interest" description="Disordered" evidence="1">
    <location>
        <begin position="1"/>
        <end position="52"/>
    </location>
</feature>
<dbReference type="PANTHER" id="PTHR30290">
    <property type="entry name" value="PERIPLASMIC BINDING COMPONENT OF ABC TRANSPORTER"/>
    <property type="match status" value="1"/>
</dbReference>
<dbReference type="Pfam" id="PF00496">
    <property type="entry name" value="SBP_bac_5"/>
    <property type="match status" value="1"/>
</dbReference>
<organism evidence="3 4">
    <name type="scientific">Streptomyces lonarensis</name>
    <dbReference type="NCBI Taxonomy" id="700599"/>
    <lineage>
        <taxon>Bacteria</taxon>
        <taxon>Bacillati</taxon>
        <taxon>Actinomycetota</taxon>
        <taxon>Actinomycetes</taxon>
        <taxon>Kitasatosporales</taxon>
        <taxon>Streptomycetaceae</taxon>
        <taxon>Streptomyces</taxon>
    </lineage>
</organism>
<evidence type="ECO:0000313" key="4">
    <source>
        <dbReference type="Proteomes" id="UP000578686"/>
    </source>
</evidence>
<dbReference type="InterPro" id="IPR006311">
    <property type="entry name" value="TAT_signal"/>
</dbReference>
<reference evidence="3 4" key="1">
    <citation type="submission" date="2020-03" db="EMBL/GenBank/DDBJ databases">
        <title>Draft genome of Streptomyces sp. ventii, isolated from the Axial Seamount in the Pacific Ocean, and resequencing of the two type strains Streptomyces lonarensis strain NCL 716 and Streptomyces bohaiensis strain 11A07.</title>
        <authorList>
            <person name="Loughran R.M."/>
            <person name="Pfannmuller K.M."/>
            <person name="Wasson B.J."/>
            <person name="Deadmond M.C."/>
            <person name="Paddock B.E."/>
            <person name="Koyack M.J."/>
            <person name="Gallegos D.A."/>
            <person name="Mitchell E.A."/>
            <person name="Ushijima B."/>
            <person name="Saw J.H."/>
            <person name="Mcphail K.L."/>
            <person name="Videau P."/>
        </authorList>
    </citation>
    <scope>NUCLEOTIDE SEQUENCE [LARGE SCALE GENOMIC DNA]</scope>
    <source>
        <strain evidence="3 4">NCL716</strain>
    </source>
</reference>
<dbReference type="PANTHER" id="PTHR30290:SF65">
    <property type="entry name" value="MONOACYL PHOSPHATIDYLINOSITOL TETRAMANNOSIDE-BINDING PROTEIN LPQW-RELATED"/>
    <property type="match status" value="1"/>
</dbReference>
<dbReference type="GO" id="GO:0015833">
    <property type="term" value="P:peptide transport"/>
    <property type="evidence" value="ECO:0007669"/>
    <property type="project" value="TreeGrafter"/>
</dbReference>
<dbReference type="PIRSF" id="PIRSF002741">
    <property type="entry name" value="MppA"/>
    <property type="match status" value="1"/>
</dbReference>
<dbReference type="InterPro" id="IPR000914">
    <property type="entry name" value="SBP_5_dom"/>
</dbReference>
<dbReference type="InterPro" id="IPR039424">
    <property type="entry name" value="SBP_5"/>
</dbReference>
<gene>
    <name evidence="3" type="ORF">HCN56_08095</name>
</gene>
<name>A0A7X6CZQ9_9ACTN</name>
<protein>
    <submittedName>
        <fullName evidence="3">ABC transporter substrate-binding protein</fullName>
    </submittedName>
</protein>
<dbReference type="PROSITE" id="PS51318">
    <property type="entry name" value="TAT"/>
    <property type="match status" value="1"/>
</dbReference>
<keyword evidence="4" id="KW-1185">Reference proteome</keyword>
<dbReference type="CDD" id="cd08503">
    <property type="entry name" value="PBP2_NikA_DppA_OppA_like_17"/>
    <property type="match status" value="1"/>
</dbReference>
<dbReference type="EMBL" id="JAAVJD010000040">
    <property type="protein sequence ID" value="NJQ05537.1"/>
    <property type="molecule type" value="Genomic_DNA"/>
</dbReference>